<dbReference type="EMBL" id="VSSQ01074028">
    <property type="protein sequence ID" value="MPN25003.1"/>
    <property type="molecule type" value="Genomic_DNA"/>
</dbReference>
<reference evidence="1" key="1">
    <citation type="submission" date="2019-08" db="EMBL/GenBank/DDBJ databases">
        <authorList>
            <person name="Kucharzyk K."/>
            <person name="Murdoch R.W."/>
            <person name="Higgins S."/>
            <person name="Loffler F."/>
        </authorList>
    </citation>
    <scope>NUCLEOTIDE SEQUENCE</scope>
</reference>
<organism evidence="1">
    <name type="scientific">bioreactor metagenome</name>
    <dbReference type="NCBI Taxonomy" id="1076179"/>
    <lineage>
        <taxon>unclassified sequences</taxon>
        <taxon>metagenomes</taxon>
        <taxon>ecological metagenomes</taxon>
    </lineage>
</organism>
<protein>
    <submittedName>
        <fullName evidence="1">Uncharacterized protein</fullName>
    </submittedName>
</protein>
<sequence length="102" mass="11351">MTFQEANKKFCELVEEAASKGVDFNEFTTQALNLYGDVFDEFFNGGVPHSAVPFIAYVLNDFINGLTSIDPAGKLRFECLKATVHSQSIVIPFEVKRNGNKI</sequence>
<gene>
    <name evidence="1" type="ORF">SDC9_172410</name>
</gene>
<comment type="caution">
    <text evidence="1">The sequence shown here is derived from an EMBL/GenBank/DDBJ whole genome shotgun (WGS) entry which is preliminary data.</text>
</comment>
<accession>A0A645GMR9</accession>
<name>A0A645GMR9_9ZZZZ</name>
<proteinExistence type="predicted"/>
<evidence type="ECO:0000313" key="1">
    <source>
        <dbReference type="EMBL" id="MPN25003.1"/>
    </source>
</evidence>
<dbReference type="AlphaFoldDB" id="A0A645GMR9"/>